<protein>
    <submittedName>
        <fullName evidence="2">Uncharacterized protein</fullName>
    </submittedName>
</protein>
<evidence type="ECO:0000313" key="3">
    <source>
        <dbReference type="Proteomes" id="UP001385499"/>
    </source>
</evidence>
<keyword evidence="3" id="KW-1185">Reference proteome</keyword>
<keyword evidence="1" id="KW-0812">Transmembrane</keyword>
<feature type="transmembrane region" description="Helical" evidence="1">
    <location>
        <begin position="129"/>
        <end position="149"/>
    </location>
</feature>
<comment type="caution">
    <text evidence="2">The sequence shown here is derived from an EMBL/GenBank/DDBJ whole genome shotgun (WGS) entry which is preliminary data.</text>
</comment>
<dbReference type="EMBL" id="JBAKIA010000011">
    <property type="protein sequence ID" value="MEJ8475488.1"/>
    <property type="molecule type" value="Genomic_DNA"/>
</dbReference>
<sequence>MKTAKTDPRQLNSRAQRGSMSRFPAETVLGFALTWCVLITGLVSLQLYLIGQAFSERTLAVVFMFVAGSFLGGLFACAFAWLITRWHNQPSARFAAMFIGLSCGTVGMTALIHYLHFRSYFADEHSPVFTIYWVFETLMTGASSAYIFTVEGMQLLLPWGLPLLFAAAWDYARSGNTRR</sequence>
<name>A0ABU8TMT3_9HYPH</name>
<proteinExistence type="predicted"/>
<feature type="transmembrane region" description="Helical" evidence="1">
    <location>
        <begin position="95"/>
        <end position="117"/>
    </location>
</feature>
<feature type="transmembrane region" description="Helical" evidence="1">
    <location>
        <begin position="155"/>
        <end position="172"/>
    </location>
</feature>
<feature type="transmembrane region" description="Helical" evidence="1">
    <location>
        <begin position="28"/>
        <end position="49"/>
    </location>
</feature>
<gene>
    <name evidence="2" type="ORF">V6575_15435</name>
</gene>
<accession>A0ABU8TMT3</accession>
<organism evidence="2 3">
    <name type="scientific">Roseibium algae</name>
    <dbReference type="NCBI Taxonomy" id="3123038"/>
    <lineage>
        <taxon>Bacteria</taxon>
        <taxon>Pseudomonadati</taxon>
        <taxon>Pseudomonadota</taxon>
        <taxon>Alphaproteobacteria</taxon>
        <taxon>Hyphomicrobiales</taxon>
        <taxon>Stappiaceae</taxon>
        <taxon>Roseibium</taxon>
    </lineage>
</organism>
<evidence type="ECO:0000256" key="1">
    <source>
        <dbReference type="SAM" id="Phobius"/>
    </source>
</evidence>
<dbReference type="Proteomes" id="UP001385499">
    <property type="component" value="Unassembled WGS sequence"/>
</dbReference>
<reference evidence="2 3" key="1">
    <citation type="submission" date="2024-02" db="EMBL/GenBank/DDBJ databases">
        <title>Roseibium algae sp. nov., isolated from marine alga (Grateloupia sp.), showing potential in myo-inositol conversion.</title>
        <authorList>
            <person name="Wang Y."/>
        </authorList>
    </citation>
    <scope>NUCLEOTIDE SEQUENCE [LARGE SCALE GENOMIC DNA]</scope>
    <source>
        <strain evidence="2 3">H3510</strain>
    </source>
</reference>
<keyword evidence="1" id="KW-1133">Transmembrane helix</keyword>
<keyword evidence="1" id="KW-0472">Membrane</keyword>
<evidence type="ECO:0000313" key="2">
    <source>
        <dbReference type="EMBL" id="MEJ8475488.1"/>
    </source>
</evidence>
<feature type="transmembrane region" description="Helical" evidence="1">
    <location>
        <begin position="61"/>
        <end position="83"/>
    </location>
</feature>
<dbReference type="RefSeq" id="WP_340275594.1">
    <property type="nucleotide sequence ID" value="NZ_JBAKIA010000011.1"/>
</dbReference>